<feature type="binding site" evidence="7">
    <location>
        <position position="78"/>
    </location>
    <ligand>
        <name>Zn(2+)</name>
        <dbReference type="ChEBI" id="CHEBI:29105"/>
    </ligand>
</feature>
<keyword evidence="7" id="KW-0479">Metal-binding</keyword>
<evidence type="ECO:0000256" key="6">
    <source>
        <dbReference type="ARBA" id="ARBA00048348"/>
    </source>
</evidence>
<feature type="binding site" evidence="7">
    <location>
        <position position="129"/>
    </location>
    <ligand>
        <name>Zn(2+)</name>
        <dbReference type="ChEBI" id="CHEBI:29105"/>
    </ligand>
</feature>
<dbReference type="PANTHER" id="PTHR11002">
    <property type="entry name" value="CARBONIC ANHYDRASE"/>
    <property type="match status" value="1"/>
</dbReference>
<protein>
    <recommendedName>
        <fullName evidence="2 8">Carbonic anhydrase</fullName>
        <ecNumber evidence="2 8">4.2.1.1</ecNumber>
    </recommendedName>
    <alternativeName>
        <fullName evidence="8">Carbonate dehydratase</fullName>
    </alternativeName>
</protein>
<evidence type="ECO:0000256" key="3">
    <source>
        <dbReference type="ARBA" id="ARBA00022833"/>
    </source>
</evidence>
<dbReference type="InterPro" id="IPR015892">
    <property type="entry name" value="Carbonic_anhydrase_CS"/>
</dbReference>
<reference evidence="10" key="1">
    <citation type="submission" date="2016-08" db="EMBL/GenBank/DDBJ databases">
        <authorList>
            <person name="Varghese N."/>
            <person name="Submissions Spin"/>
        </authorList>
    </citation>
    <scope>NUCLEOTIDE SEQUENCE [LARGE SCALE GENOMIC DNA]</scope>
    <source>
        <strain evidence="10">R-52791</strain>
    </source>
</reference>
<keyword evidence="3 7" id="KW-0862">Zinc</keyword>
<dbReference type="EMBL" id="FMBL01000003">
    <property type="protein sequence ID" value="SCC80316.1"/>
    <property type="molecule type" value="Genomic_DNA"/>
</dbReference>
<dbReference type="SMART" id="SM00947">
    <property type="entry name" value="Pro_CA"/>
    <property type="match status" value="1"/>
</dbReference>
<dbReference type="InterPro" id="IPR036874">
    <property type="entry name" value="Carbonic_anhydrase_sf"/>
</dbReference>
<comment type="function">
    <text evidence="8">Reversible hydration of carbon dioxide.</text>
</comment>
<dbReference type="GO" id="GO:0004089">
    <property type="term" value="F:carbonate dehydratase activity"/>
    <property type="evidence" value="ECO:0007669"/>
    <property type="project" value="UniProtKB-UniRule"/>
</dbReference>
<evidence type="ECO:0000256" key="2">
    <source>
        <dbReference type="ARBA" id="ARBA00012925"/>
    </source>
</evidence>
<evidence type="ECO:0000256" key="4">
    <source>
        <dbReference type="ARBA" id="ARBA00023239"/>
    </source>
</evidence>
<evidence type="ECO:0000256" key="1">
    <source>
        <dbReference type="ARBA" id="ARBA00006217"/>
    </source>
</evidence>
<evidence type="ECO:0000256" key="7">
    <source>
        <dbReference type="PIRSR" id="PIRSR601765-1"/>
    </source>
</evidence>
<dbReference type="STRING" id="1505727.GA0061077_1143"/>
<evidence type="ECO:0000256" key="5">
    <source>
        <dbReference type="ARBA" id="ARBA00024993"/>
    </source>
</evidence>
<evidence type="ECO:0000313" key="10">
    <source>
        <dbReference type="Proteomes" id="UP000242610"/>
    </source>
</evidence>
<comment type="function">
    <text evidence="5">Catalyzes the reversible hydration of carbon dioxide to form bicarbonate.</text>
</comment>
<comment type="similarity">
    <text evidence="1 8">Belongs to the beta-class carbonic anhydrase family.</text>
</comment>
<organism evidence="9 10">
    <name type="scientific">Bifidobacterium commune</name>
    <dbReference type="NCBI Taxonomy" id="1505727"/>
    <lineage>
        <taxon>Bacteria</taxon>
        <taxon>Bacillati</taxon>
        <taxon>Actinomycetota</taxon>
        <taxon>Actinomycetes</taxon>
        <taxon>Bifidobacteriales</taxon>
        <taxon>Bifidobacteriaceae</taxon>
        <taxon>Bifidobacterium</taxon>
    </lineage>
</organism>
<dbReference type="Gene3D" id="3.40.1050.10">
    <property type="entry name" value="Carbonic anhydrase"/>
    <property type="match status" value="1"/>
</dbReference>
<comment type="catalytic activity">
    <reaction evidence="6 8">
        <text>hydrogencarbonate + H(+) = CO2 + H2O</text>
        <dbReference type="Rhea" id="RHEA:10748"/>
        <dbReference type="ChEBI" id="CHEBI:15377"/>
        <dbReference type="ChEBI" id="CHEBI:15378"/>
        <dbReference type="ChEBI" id="CHEBI:16526"/>
        <dbReference type="ChEBI" id="CHEBI:17544"/>
        <dbReference type="EC" id="4.2.1.1"/>
    </reaction>
</comment>
<dbReference type="InterPro" id="IPR001765">
    <property type="entry name" value="Carbonic_anhydrase"/>
</dbReference>
<dbReference type="EC" id="4.2.1.1" evidence="2 8"/>
<evidence type="ECO:0000256" key="8">
    <source>
        <dbReference type="RuleBase" id="RU003956"/>
    </source>
</evidence>
<dbReference type="PROSITE" id="PS00704">
    <property type="entry name" value="PROK_CO2_ANHYDRASE_1"/>
    <property type="match status" value="1"/>
</dbReference>
<keyword evidence="4 8" id="KW-0456">Lyase</keyword>
<dbReference type="CDD" id="cd03378">
    <property type="entry name" value="beta_CA_cladeC"/>
    <property type="match status" value="1"/>
</dbReference>
<feature type="binding site" evidence="7">
    <location>
        <position position="132"/>
    </location>
    <ligand>
        <name>Zn(2+)</name>
        <dbReference type="ChEBI" id="CHEBI:29105"/>
    </ligand>
</feature>
<dbReference type="Proteomes" id="UP000242610">
    <property type="component" value="Unassembled WGS sequence"/>
</dbReference>
<dbReference type="PROSITE" id="PS00705">
    <property type="entry name" value="PROK_CO2_ANHYDRASE_2"/>
    <property type="match status" value="1"/>
</dbReference>
<dbReference type="Pfam" id="PF00484">
    <property type="entry name" value="Pro_CA"/>
    <property type="match status" value="1"/>
</dbReference>
<evidence type="ECO:0000313" key="9">
    <source>
        <dbReference type="EMBL" id="SCC80316.1"/>
    </source>
</evidence>
<dbReference type="AlphaFoldDB" id="A0A1C4H5U5"/>
<dbReference type="PANTHER" id="PTHR11002:SF79">
    <property type="entry name" value="CARBONIC ANHYDRASE 2"/>
    <property type="match status" value="1"/>
</dbReference>
<feature type="binding site" evidence="7">
    <location>
        <position position="76"/>
    </location>
    <ligand>
        <name>Zn(2+)</name>
        <dbReference type="ChEBI" id="CHEBI:29105"/>
    </ligand>
</feature>
<comment type="cofactor">
    <cofactor evidence="7">
        <name>Zn(2+)</name>
        <dbReference type="ChEBI" id="CHEBI:29105"/>
    </cofactor>
    <text evidence="7">Binds 1 zinc ion per subunit.</text>
</comment>
<name>A0A1C4H5U5_9BIFI</name>
<accession>A0A1C4H5U5</accession>
<proteinExistence type="inferred from homology"/>
<dbReference type="GO" id="GO:0015976">
    <property type="term" value="P:carbon utilization"/>
    <property type="evidence" value="ECO:0007669"/>
    <property type="project" value="InterPro"/>
</dbReference>
<keyword evidence="10" id="KW-1185">Reference proteome</keyword>
<dbReference type="GO" id="GO:0008270">
    <property type="term" value="F:zinc ion binding"/>
    <property type="evidence" value="ECO:0007669"/>
    <property type="project" value="UniProtKB-UniRule"/>
</dbReference>
<gene>
    <name evidence="9" type="ORF">GA0061077_1143</name>
</gene>
<sequence>MTDNIRYDDGDFLNAQISNPNDNPISDEYTANATWGRMLQGNARFACGGAEHPRQDKQTRESLIDGQHPDAAVLSCSDSRVPPEILFDQGLGDMFTVRTAGQILDDAVIGSLEYAVTNLGVSLLVVLGHEHCGAIGGVVAQLDIIADNAGIDLGAACAAEVTDSAIIDPVTLNENSGDSDADDVFDIMNDLVAASDSILVRSAGASILAAREARLCGTDDFERVHIARTIEALVNRSDILQQGLASQRLTIVGARYLLTTGEIEVLSF</sequence>
<dbReference type="SUPFAM" id="SSF53056">
    <property type="entry name" value="beta-carbonic anhydrase, cab"/>
    <property type="match status" value="1"/>
</dbReference>